<accession>A0A2S4V8H5</accession>
<organism evidence="2 3">
    <name type="scientific">Puccinia striiformis</name>
    <dbReference type="NCBI Taxonomy" id="27350"/>
    <lineage>
        <taxon>Eukaryota</taxon>
        <taxon>Fungi</taxon>
        <taxon>Dikarya</taxon>
        <taxon>Basidiomycota</taxon>
        <taxon>Pucciniomycotina</taxon>
        <taxon>Pucciniomycetes</taxon>
        <taxon>Pucciniales</taxon>
        <taxon>Pucciniaceae</taxon>
        <taxon>Puccinia</taxon>
    </lineage>
</organism>
<evidence type="ECO:0000256" key="1">
    <source>
        <dbReference type="SAM" id="MobiDB-lite"/>
    </source>
</evidence>
<dbReference type="OrthoDB" id="3824970at2759"/>
<dbReference type="CDD" id="cd14424">
    <property type="entry name" value="CUE_Cue1p_like"/>
    <property type="match status" value="1"/>
</dbReference>
<gene>
    <name evidence="2" type="ORF">PSTT_09428</name>
</gene>
<dbReference type="VEuPathDB" id="FungiDB:PSHT_09449"/>
<name>A0A2S4V8H5_9BASI</name>
<dbReference type="Proteomes" id="UP000239156">
    <property type="component" value="Unassembled WGS sequence"/>
</dbReference>
<evidence type="ECO:0008006" key="4">
    <source>
        <dbReference type="Google" id="ProtNLM"/>
    </source>
</evidence>
<feature type="compositionally biased region" description="Low complexity" evidence="1">
    <location>
        <begin position="135"/>
        <end position="166"/>
    </location>
</feature>
<protein>
    <recommendedName>
        <fullName evidence="4">CUE domain-containing protein</fullName>
    </recommendedName>
</protein>
<keyword evidence="3" id="KW-1185">Reference proteome</keyword>
<dbReference type="VEuPathDB" id="FungiDB:PSTT_09428"/>
<feature type="region of interest" description="Disordered" evidence="1">
    <location>
        <begin position="209"/>
        <end position="228"/>
    </location>
</feature>
<comment type="caution">
    <text evidence="2">The sequence shown here is derived from an EMBL/GenBank/DDBJ whole genome shotgun (WGS) entry which is preliminary data.</text>
</comment>
<proteinExistence type="predicted"/>
<feature type="compositionally biased region" description="Polar residues" evidence="1">
    <location>
        <begin position="209"/>
        <end position="223"/>
    </location>
</feature>
<sequence length="251" mass="28125">MSEDLFSVLAAIGIIALVYRWFTTSPTTTTTSNGGTNSAGSLTTLQRRAMSLPRAQIDRLLTMFPQLTENEVRYALVVNRGGVEAVAERVLIRGGLEPVSTCFFSAKIDYRHWFYRIEAEEKKRIFLEQPPPNFFPQSSSTTDSTSNNNTSSSSSSGTATTTTTSNQSIKTNQTLITKFNLEPYKIDQDKLFNSNQDWSWEDSKSRLNSDLTSSLGEQDNASTLHERKSKMVLESRWKILQKDKKGKSIAP</sequence>
<dbReference type="EMBL" id="PKSL01000093">
    <property type="protein sequence ID" value="POW05842.1"/>
    <property type="molecule type" value="Genomic_DNA"/>
</dbReference>
<evidence type="ECO:0000313" key="2">
    <source>
        <dbReference type="EMBL" id="POW05842.1"/>
    </source>
</evidence>
<reference evidence="2" key="1">
    <citation type="submission" date="2017-12" db="EMBL/GenBank/DDBJ databases">
        <title>Gene loss provides genomic basis for host adaptation in cereal stripe rust fungi.</title>
        <authorList>
            <person name="Xia C."/>
        </authorList>
    </citation>
    <scope>NUCLEOTIDE SEQUENCE [LARGE SCALE GENOMIC DNA]</scope>
    <source>
        <strain evidence="2">93-210</strain>
    </source>
</reference>
<feature type="region of interest" description="Disordered" evidence="1">
    <location>
        <begin position="128"/>
        <end position="166"/>
    </location>
</feature>
<evidence type="ECO:0000313" key="3">
    <source>
        <dbReference type="Proteomes" id="UP000239156"/>
    </source>
</evidence>